<feature type="transmembrane region" description="Helical" evidence="9">
    <location>
        <begin position="89"/>
        <end position="111"/>
    </location>
</feature>
<keyword evidence="8" id="KW-0807">Transducer</keyword>
<dbReference type="SUPFAM" id="SSF81321">
    <property type="entry name" value="Family A G protein-coupled receptor-like"/>
    <property type="match status" value="1"/>
</dbReference>
<dbReference type="PANTHER" id="PTHR24230:SF75">
    <property type="entry name" value="RELAXIN FAMILY PEPTIDE RECEPTOR 3"/>
    <property type="match status" value="1"/>
</dbReference>
<evidence type="ECO:0000256" key="5">
    <source>
        <dbReference type="ARBA" id="ARBA00023040"/>
    </source>
</evidence>
<keyword evidence="5" id="KW-0297">G-protein coupled receptor</keyword>
<dbReference type="EMBL" id="CAJOBB010000928">
    <property type="protein sequence ID" value="CAF3778379.1"/>
    <property type="molecule type" value="Genomic_DNA"/>
</dbReference>
<dbReference type="CDD" id="cd00637">
    <property type="entry name" value="7tm_classA_rhodopsin-like"/>
    <property type="match status" value="1"/>
</dbReference>
<reference evidence="11" key="1">
    <citation type="submission" date="2021-02" db="EMBL/GenBank/DDBJ databases">
        <authorList>
            <person name="Nowell W R."/>
        </authorList>
    </citation>
    <scope>NUCLEOTIDE SEQUENCE</scope>
</reference>
<sequence length="344" mass="39463">MSLAYISQQVTIYVGWFFVIAGIGGNGLNILIFTSVRNYRQTPCTFYFLITSIDNIVVLIVSVISRIFIAGYQIDLTLTSTFWCKLRAYLINVLTLISFTYSCLASIDQFLVTSRNANVRRLSNIKWAHRMMFIVIIVWCLHGIPQILFYDISSITQTCRIINASYSIYASIYVLSLTCIIPIVVMIVFGYLTYRNIHLTRVIRAEQQADHQLVRMTLIQVILVVISITPYGINNVYGLITSTISKDLDRLTKESFISTILSLFTYVNYIGTCYMFLISSRRFRRQMDAHLNVLEASQVILYHLMKEYTNNGFYLTAHPMTFGNHVQKMIPAQTGGTHGHRRIL</sequence>
<dbReference type="AlphaFoldDB" id="A0A819A4T3"/>
<evidence type="ECO:0000313" key="12">
    <source>
        <dbReference type="Proteomes" id="UP000663868"/>
    </source>
</evidence>
<feature type="transmembrane region" description="Helical" evidence="9">
    <location>
        <begin position="131"/>
        <end position="150"/>
    </location>
</feature>
<dbReference type="InterPro" id="IPR017452">
    <property type="entry name" value="GPCR_Rhodpsn_7TM"/>
</dbReference>
<feature type="transmembrane region" description="Helical" evidence="9">
    <location>
        <begin position="12"/>
        <end position="34"/>
    </location>
</feature>
<proteinExistence type="predicted"/>
<evidence type="ECO:0000256" key="6">
    <source>
        <dbReference type="ARBA" id="ARBA00023136"/>
    </source>
</evidence>
<feature type="transmembrane region" description="Helical" evidence="9">
    <location>
        <begin position="170"/>
        <end position="192"/>
    </location>
</feature>
<keyword evidence="2" id="KW-1003">Cell membrane</keyword>
<dbReference type="InterPro" id="IPR000276">
    <property type="entry name" value="GPCR_Rhodpsn"/>
</dbReference>
<keyword evidence="6 9" id="KW-0472">Membrane</keyword>
<feature type="domain" description="G-protein coupled receptors family 1 profile" evidence="10">
    <location>
        <begin position="25"/>
        <end position="279"/>
    </location>
</feature>
<evidence type="ECO:0000256" key="3">
    <source>
        <dbReference type="ARBA" id="ARBA00022692"/>
    </source>
</evidence>
<evidence type="ECO:0000259" key="10">
    <source>
        <dbReference type="PROSITE" id="PS50262"/>
    </source>
</evidence>
<evidence type="ECO:0000313" key="11">
    <source>
        <dbReference type="EMBL" id="CAF3778379.1"/>
    </source>
</evidence>
<dbReference type="GO" id="GO:0007218">
    <property type="term" value="P:neuropeptide signaling pathway"/>
    <property type="evidence" value="ECO:0007669"/>
    <property type="project" value="TreeGrafter"/>
</dbReference>
<comment type="subcellular location">
    <subcellularLocation>
        <location evidence="1">Cell membrane</location>
        <topology evidence="1">Multi-pass membrane protein</topology>
    </subcellularLocation>
</comment>
<dbReference type="Proteomes" id="UP000663868">
    <property type="component" value="Unassembled WGS sequence"/>
</dbReference>
<gene>
    <name evidence="11" type="ORF">KXQ929_LOCUS15779</name>
</gene>
<feature type="transmembrane region" description="Helical" evidence="9">
    <location>
        <begin position="256"/>
        <end position="277"/>
    </location>
</feature>
<dbReference type="GO" id="GO:0008528">
    <property type="term" value="F:G protein-coupled peptide receptor activity"/>
    <property type="evidence" value="ECO:0007669"/>
    <property type="project" value="TreeGrafter"/>
</dbReference>
<dbReference type="GO" id="GO:0005886">
    <property type="term" value="C:plasma membrane"/>
    <property type="evidence" value="ECO:0007669"/>
    <property type="project" value="UniProtKB-SubCell"/>
</dbReference>
<protein>
    <recommendedName>
        <fullName evidence="10">G-protein coupled receptors family 1 profile domain-containing protein</fullName>
    </recommendedName>
</protein>
<evidence type="ECO:0000256" key="8">
    <source>
        <dbReference type="ARBA" id="ARBA00023224"/>
    </source>
</evidence>
<dbReference type="Gene3D" id="1.20.1070.10">
    <property type="entry name" value="Rhodopsin 7-helix transmembrane proteins"/>
    <property type="match status" value="1"/>
</dbReference>
<accession>A0A819A4T3</accession>
<evidence type="ECO:0000256" key="1">
    <source>
        <dbReference type="ARBA" id="ARBA00004651"/>
    </source>
</evidence>
<evidence type="ECO:0000256" key="4">
    <source>
        <dbReference type="ARBA" id="ARBA00022989"/>
    </source>
</evidence>
<keyword evidence="3 9" id="KW-0812">Transmembrane</keyword>
<feature type="transmembrane region" description="Helical" evidence="9">
    <location>
        <begin position="46"/>
        <end position="69"/>
    </location>
</feature>
<evidence type="ECO:0000256" key="9">
    <source>
        <dbReference type="SAM" id="Phobius"/>
    </source>
</evidence>
<organism evidence="11 12">
    <name type="scientific">Adineta steineri</name>
    <dbReference type="NCBI Taxonomy" id="433720"/>
    <lineage>
        <taxon>Eukaryota</taxon>
        <taxon>Metazoa</taxon>
        <taxon>Spiralia</taxon>
        <taxon>Gnathifera</taxon>
        <taxon>Rotifera</taxon>
        <taxon>Eurotatoria</taxon>
        <taxon>Bdelloidea</taxon>
        <taxon>Adinetida</taxon>
        <taxon>Adinetidae</taxon>
        <taxon>Adineta</taxon>
    </lineage>
</organism>
<dbReference type="PANTHER" id="PTHR24230">
    <property type="entry name" value="G-PROTEIN COUPLED RECEPTOR"/>
    <property type="match status" value="1"/>
</dbReference>
<dbReference type="Pfam" id="PF00001">
    <property type="entry name" value="7tm_1"/>
    <property type="match status" value="1"/>
</dbReference>
<evidence type="ECO:0000256" key="7">
    <source>
        <dbReference type="ARBA" id="ARBA00023170"/>
    </source>
</evidence>
<name>A0A819A4T3_9BILA</name>
<comment type="caution">
    <text evidence="11">The sequence shown here is derived from an EMBL/GenBank/DDBJ whole genome shotgun (WGS) entry which is preliminary data.</text>
</comment>
<feature type="transmembrane region" description="Helical" evidence="9">
    <location>
        <begin position="213"/>
        <end position="233"/>
    </location>
</feature>
<keyword evidence="7" id="KW-0675">Receptor</keyword>
<dbReference type="PROSITE" id="PS50262">
    <property type="entry name" value="G_PROTEIN_RECEP_F1_2"/>
    <property type="match status" value="1"/>
</dbReference>
<keyword evidence="4 9" id="KW-1133">Transmembrane helix</keyword>
<evidence type="ECO:0000256" key="2">
    <source>
        <dbReference type="ARBA" id="ARBA00022475"/>
    </source>
</evidence>